<evidence type="ECO:0000259" key="3">
    <source>
        <dbReference type="PROSITE" id="PS50158"/>
    </source>
</evidence>
<dbReference type="PANTHER" id="PTHR45733">
    <property type="entry name" value="FORMIN-J"/>
    <property type="match status" value="1"/>
</dbReference>
<feature type="compositionally biased region" description="Polar residues" evidence="2">
    <location>
        <begin position="715"/>
        <end position="725"/>
    </location>
</feature>
<evidence type="ECO:0000256" key="2">
    <source>
        <dbReference type="SAM" id="MobiDB-lite"/>
    </source>
</evidence>
<dbReference type="InterPro" id="IPR001878">
    <property type="entry name" value="Znf_CCHC"/>
</dbReference>
<name>A0ABY6K9G7_9ARAC</name>
<feature type="region of interest" description="Disordered" evidence="2">
    <location>
        <begin position="1"/>
        <end position="50"/>
    </location>
</feature>
<gene>
    <name evidence="4" type="ORF">LAZ67_3002298</name>
</gene>
<keyword evidence="1" id="KW-0862">Zinc</keyword>
<feature type="compositionally biased region" description="Pro residues" evidence="2">
    <location>
        <begin position="474"/>
        <end position="492"/>
    </location>
</feature>
<dbReference type="InterPro" id="IPR051144">
    <property type="entry name" value="Formin_homology_domain"/>
</dbReference>
<keyword evidence="5" id="KW-1185">Reference proteome</keyword>
<dbReference type="EMBL" id="CP092865">
    <property type="protein sequence ID" value="UYV64891.1"/>
    <property type="molecule type" value="Genomic_DNA"/>
</dbReference>
<feature type="region of interest" description="Disordered" evidence="2">
    <location>
        <begin position="1176"/>
        <end position="1221"/>
    </location>
</feature>
<keyword evidence="1" id="KW-0863">Zinc-finger</keyword>
<evidence type="ECO:0000313" key="5">
    <source>
        <dbReference type="Proteomes" id="UP001235939"/>
    </source>
</evidence>
<evidence type="ECO:0000256" key="1">
    <source>
        <dbReference type="PROSITE-ProRule" id="PRU00047"/>
    </source>
</evidence>
<feature type="compositionally biased region" description="Low complexity" evidence="2">
    <location>
        <begin position="979"/>
        <end position="1015"/>
    </location>
</feature>
<feature type="compositionally biased region" description="Pro residues" evidence="2">
    <location>
        <begin position="335"/>
        <end position="351"/>
    </location>
</feature>
<dbReference type="Proteomes" id="UP001235939">
    <property type="component" value="Chromosome 03"/>
</dbReference>
<feature type="region of interest" description="Disordered" evidence="2">
    <location>
        <begin position="227"/>
        <end position="252"/>
    </location>
</feature>
<organism evidence="4 5">
    <name type="scientific">Cordylochernes scorpioides</name>
    <dbReference type="NCBI Taxonomy" id="51811"/>
    <lineage>
        <taxon>Eukaryota</taxon>
        <taxon>Metazoa</taxon>
        <taxon>Ecdysozoa</taxon>
        <taxon>Arthropoda</taxon>
        <taxon>Chelicerata</taxon>
        <taxon>Arachnida</taxon>
        <taxon>Pseudoscorpiones</taxon>
        <taxon>Cheliferoidea</taxon>
        <taxon>Chernetidae</taxon>
        <taxon>Cordylochernes</taxon>
    </lineage>
</organism>
<dbReference type="PROSITE" id="PS50158">
    <property type="entry name" value="ZF_CCHC"/>
    <property type="match status" value="1"/>
</dbReference>
<feature type="domain" description="CCHC-type" evidence="3">
    <location>
        <begin position="919"/>
        <end position="935"/>
    </location>
</feature>
<protein>
    <recommendedName>
        <fullName evidence="3">CCHC-type domain-containing protein</fullName>
    </recommendedName>
</protein>
<feature type="compositionally biased region" description="Low complexity" evidence="2">
    <location>
        <begin position="954"/>
        <end position="971"/>
    </location>
</feature>
<feature type="region of interest" description="Disordered" evidence="2">
    <location>
        <begin position="930"/>
        <end position="1089"/>
    </location>
</feature>
<feature type="compositionally biased region" description="Pro residues" evidence="2">
    <location>
        <begin position="1178"/>
        <end position="1194"/>
    </location>
</feature>
<evidence type="ECO:0000313" key="4">
    <source>
        <dbReference type="EMBL" id="UYV64891.1"/>
    </source>
</evidence>
<feature type="region of interest" description="Disordered" evidence="2">
    <location>
        <begin position="702"/>
        <end position="741"/>
    </location>
</feature>
<proteinExistence type="predicted"/>
<dbReference type="PRINTS" id="PR01217">
    <property type="entry name" value="PRICHEXTENSN"/>
</dbReference>
<feature type="compositionally biased region" description="Pro residues" evidence="2">
    <location>
        <begin position="1016"/>
        <end position="1028"/>
    </location>
</feature>
<feature type="region of interest" description="Disordered" evidence="2">
    <location>
        <begin position="296"/>
        <end position="385"/>
    </location>
</feature>
<accession>A0ABY6K9G7</accession>
<feature type="compositionally biased region" description="Pro residues" evidence="2">
    <location>
        <begin position="312"/>
        <end position="324"/>
    </location>
</feature>
<feature type="compositionally biased region" description="Pro residues" evidence="2">
    <location>
        <begin position="1039"/>
        <end position="1055"/>
    </location>
</feature>
<feature type="region of interest" description="Disordered" evidence="2">
    <location>
        <begin position="472"/>
        <end position="514"/>
    </location>
</feature>
<reference evidence="4 5" key="1">
    <citation type="submission" date="2022-01" db="EMBL/GenBank/DDBJ databases">
        <title>A chromosomal length assembly of Cordylochernes scorpioides.</title>
        <authorList>
            <person name="Zeh D."/>
            <person name="Zeh J."/>
        </authorList>
    </citation>
    <scope>NUCLEOTIDE SEQUENCE [LARGE SCALE GENOMIC DNA]</scope>
    <source>
        <strain evidence="4">IN4F17</strain>
        <tissue evidence="4">Whole Body</tissue>
    </source>
</reference>
<keyword evidence="1" id="KW-0479">Metal-binding</keyword>
<sequence length="1315" mass="142662">MDQNPVTEDDYTIVQNKRKRRDTAAPRVTTAQPNSAGPAARRQRSSPAFIPRVQEIRTTRTHIVEARARQATCTEEQCFFLEYCPGYETYQYLRAIGGIVGGTKNIVQFSKVNGQYLVGLTSRSMAEQLIREGLEVEGTLLRTFPFRRSATRITIGNLPFFVRDAVVIDALARYGRVTSIAPKQLKVGEFDFTDGRREAFILLHDGITVEKLPTRFDVKIKDATDRDIGEPAAPCSMGSPPPPDEPHRPLPPAFHYRPRLGCPGSLRPCLLRQRLPVHLTGLPAPHLTFLPSAAPWPSKPAPSASPMQAVTPAPPPVTPSPVDPMGPRLAASRPEPTPPAQPDLVAPPCPLPTRETLGPASSTSDVEMTPADKNTASSTSSKKKNTRDDLVVYLRKNPGVSFARTDALGLGREEVLDLLSSKTRAQQQGPHLSPLQSNALDGLIDNILDLRPGGTSNIYIILRQVKAELRTAVPPTPPLPAPQPAEPAPPAPQESTPTTTTPPLPPPDPMEDDDDLMPDLDAIFNEMIIEPGFEPLLESGISLDAVMLAVLYREERLDLLTGLSPEQGSTLAGFLDAASERTRNNHPTIRRGIHKLRIAFGKLSLEAINLVWADSPFNAEEIPARYGLIPETSAELSAENQLQFQTSIAMQETARYANLPTGENHANSATSHEFATTMPSFGSILGQQIPEIDDGYTIVQNKRKRRDTGAPGVTAAQSNSAGSTTRRPRSSPAGTPRVQEIRTTRAHIAEARARQASCTEEQCFYLEYCPDFQTYQYLRAILGVVGGPRGIVQMTKMNGHYLIGLANKSLAERLIREGLEVEGTLLKTFPFRKRSFRITIGNLPFFVKDAAVIDALSRYGRITSIAPKQLRVGEFDFTDGRREAFILLHDGVTLDKLPTRFEVKINGEPWPAFLSYGIKCSRCNGQGHRRANCPQLHGRPTTARRASPPPSTGLPPSTAPGLPRQSSAAPSAPAPPGPSNRASGAPSDSCVASLPSAAPWPSTPAPSASPMQAVTPAPPPVTPSPVDPMGPRSAASRPEPTPPARPDIVAPPCPLPTRETLGPASSTSDVEMTPADNNTASSTSSKKKNTRDDLVVYLRKNPGVSFARTDALGLGREEVLDLLSSKTRAQQQGPHLSPLQSNALDGLIDNILDLRPGGTSNIYKILRQVKAELRTAVPPTPPLPAPRPAEPAPPTSQGQKTTPAMATPPPPPSVRMEDDSEPDCWTDLVDLIDELIHGPGLEPILRAFDADEFVDVVRDPEMWECVVAELSGQQKKMVAQFLDGLIERTRDSAPLIRRRLSEFRAALPSYDPDPP</sequence>
<feature type="compositionally biased region" description="Low complexity" evidence="2">
    <location>
        <begin position="296"/>
        <end position="311"/>
    </location>
</feature>